<dbReference type="GO" id="GO:0003676">
    <property type="term" value="F:nucleic acid binding"/>
    <property type="evidence" value="ECO:0007669"/>
    <property type="project" value="InterPro"/>
</dbReference>
<dbReference type="SMART" id="SM00357">
    <property type="entry name" value="CSP"/>
    <property type="match status" value="1"/>
</dbReference>
<dbReference type="InterPro" id="IPR012340">
    <property type="entry name" value="NA-bd_OB-fold"/>
</dbReference>
<protein>
    <submittedName>
        <fullName evidence="3">Cold shock and DUF1294 domain-containing protein</fullName>
    </submittedName>
</protein>
<feature type="transmembrane region" description="Helical" evidence="1">
    <location>
        <begin position="99"/>
        <end position="132"/>
    </location>
</feature>
<dbReference type="InterPro" id="IPR002059">
    <property type="entry name" value="CSP_DNA-bd"/>
</dbReference>
<dbReference type="EMBL" id="JAEFCT010000013">
    <property type="protein sequence ID" value="MBK1445812.1"/>
    <property type="molecule type" value="Genomic_DNA"/>
</dbReference>
<keyword evidence="1" id="KW-0812">Transmembrane</keyword>
<dbReference type="RefSeq" id="WP_002116775.1">
    <property type="nucleotide sequence ID" value="NZ_AMST01000045.1"/>
</dbReference>
<dbReference type="SUPFAM" id="SSF50249">
    <property type="entry name" value="Nucleic acid-binding proteins"/>
    <property type="match status" value="1"/>
</dbReference>
<organism evidence="3 4">
    <name type="scientific">Acinetobacter pittii</name>
    <name type="common">Acinetobacter genomosp. 3</name>
    <dbReference type="NCBI Taxonomy" id="48296"/>
    <lineage>
        <taxon>Bacteria</taxon>
        <taxon>Pseudomonadati</taxon>
        <taxon>Pseudomonadota</taxon>
        <taxon>Gammaproteobacteria</taxon>
        <taxon>Moraxellales</taxon>
        <taxon>Moraxellaceae</taxon>
        <taxon>Acinetobacter</taxon>
        <taxon>Acinetobacter calcoaceticus/baumannii complex</taxon>
    </lineage>
</organism>
<dbReference type="InterPro" id="IPR010718">
    <property type="entry name" value="DUF1294"/>
</dbReference>
<evidence type="ECO:0000313" key="4">
    <source>
        <dbReference type="Proteomes" id="UP000660083"/>
    </source>
</evidence>
<evidence type="ECO:0000313" key="3">
    <source>
        <dbReference type="EMBL" id="MBK1445812.1"/>
    </source>
</evidence>
<name>A0A8I1HAN4_ACIPI</name>
<comment type="caution">
    <text evidence="3">The sequence shown here is derived from an EMBL/GenBank/DDBJ whole genome shotgun (WGS) entry which is preliminary data.</text>
</comment>
<dbReference type="Proteomes" id="UP000660083">
    <property type="component" value="Unassembled WGS sequence"/>
</dbReference>
<dbReference type="PROSITE" id="PS51857">
    <property type="entry name" value="CSD_2"/>
    <property type="match status" value="1"/>
</dbReference>
<dbReference type="GO" id="GO:0005829">
    <property type="term" value="C:cytosol"/>
    <property type="evidence" value="ECO:0007669"/>
    <property type="project" value="UniProtKB-ARBA"/>
</dbReference>
<dbReference type="AlphaFoldDB" id="A0A8I1HAN4"/>
<gene>
    <name evidence="3" type="ORF">JDA50_15450</name>
</gene>
<accession>A0A8I1HAN4</accession>
<dbReference type="Pfam" id="PF00313">
    <property type="entry name" value="CSD"/>
    <property type="match status" value="1"/>
</dbReference>
<dbReference type="Gene3D" id="2.40.50.140">
    <property type="entry name" value="Nucleic acid-binding proteins"/>
    <property type="match status" value="1"/>
</dbReference>
<sequence length="209" mass="24449">MRDQGRLVEWFDEKGYGFIQPDDAEKERVFLHIKDFARPGPRPIIGCALEYRVILDERGRFRAQQVTYLKASQTRKASKPVKAESSFQASPWSAMQMGIVFYFVLMGIMSFIHILPAYTLLFVLMMNALSYWLYSQDKEAAQLGNRRVPEQTLHIVSFLGGWPAAWWAQKKLRHKTQKQPFRKIYFCTIFFHLLLILWLISPLNVLRGS</sequence>
<proteinExistence type="predicted"/>
<reference evidence="3" key="1">
    <citation type="submission" date="2020-12" db="EMBL/GenBank/DDBJ databases">
        <authorList>
            <person name="Chopjitt P."/>
        </authorList>
    </citation>
    <scope>NUCLEOTIDE SEQUENCE</scope>
    <source>
        <strain evidence="3">AP1</strain>
    </source>
</reference>
<keyword evidence="1" id="KW-1133">Transmembrane helix</keyword>
<feature type="transmembrane region" description="Helical" evidence="1">
    <location>
        <begin position="181"/>
        <end position="200"/>
    </location>
</feature>
<dbReference type="InterPro" id="IPR011129">
    <property type="entry name" value="CSD"/>
</dbReference>
<feature type="domain" description="CSD" evidence="2">
    <location>
        <begin position="2"/>
        <end position="68"/>
    </location>
</feature>
<evidence type="ECO:0000256" key="1">
    <source>
        <dbReference type="SAM" id="Phobius"/>
    </source>
</evidence>
<keyword evidence="1" id="KW-0472">Membrane</keyword>
<dbReference type="Pfam" id="PF06961">
    <property type="entry name" value="DUF1294"/>
    <property type="match status" value="1"/>
</dbReference>
<evidence type="ECO:0000259" key="2">
    <source>
        <dbReference type="PROSITE" id="PS51857"/>
    </source>
</evidence>